<dbReference type="InterPro" id="IPR023780">
    <property type="entry name" value="Chromo_domain"/>
</dbReference>
<organism evidence="6 7">
    <name type="scientific">Gadus morhua</name>
    <name type="common">Atlantic cod</name>
    <dbReference type="NCBI Taxonomy" id="8049"/>
    <lineage>
        <taxon>Eukaryota</taxon>
        <taxon>Metazoa</taxon>
        <taxon>Chordata</taxon>
        <taxon>Craniata</taxon>
        <taxon>Vertebrata</taxon>
        <taxon>Euteleostomi</taxon>
        <taxon>Actinopterygii</taxon>
        <taxon>Neopterygii</taxon>
        <taxon>Teleostei</taxon>
        <taxon>Neoteleostei</taxon>
        <taxon>Acanthomorphata</taxon>
        <taxon>Zeiogadaria</taxon>
        <taxon>Gadariae</taxon>
        <taxon>Gadiformes</taxon>
        <taxon>Gadoidei</taxon>
        <taxon>Gadidae</taxon>
        <taxon>Gadus</taxon>
    </lineage>
</organism>
<dbReference type="CDD" id="cd18633">
    <property type="entry name" value="CD_MMP8"/>
    <property type="match status" value="1"/>
</dbReference>
<evidence type="ECO:0000256" key="3">
    <source>
        <dbReference type="SAM" id="Coils"/>
    </source>
</evidence>
<dbReference type="PANTHER" id="PTHR33480">
    <property type="entry name" value="SET DOMAIN-CONTAINING PROTEIN-RELATED"/>
    <property type="match status" value="1"/>
</dbReference>
<feature type="region of interest" description="Disordered" evidence="4">
    <location>
        <begin position="1"/>
        <end position="22"/>
    </location>
</feature>
<dbReference type="Pfam" id="PF00385">
    <property type="entry name" value="Chromo"/>
    <property type="match status" value="1"/>
</dbReference>
<feature type="compositionally biased region" description="Polar residues" evidence="4">
    <location>
        <begin position="297"/>
        <end position="309"/>
    </location>
</feature>
<keyword evidence="7" id="KW-1185">Reference proteome</keyword>
<feature type="compositionally biased region" description="Basic and acidic residues" evidence="4">
    <location>
        <begin position="450"/>
        <end position="460"/>
    </location>
</feature>
<reference evidence="6" key="1">
    <citation type="submission" date="2025-08" db="UniProtKB">
        <authorList>
            <consortium name="Ensembl"/>
        </authorList>
    </citation>
    <scope>IDENTIFICATION</scope>
</reference>
<gene>
    <name evidence="6" type="primary">mphosph8</name>
</gene>
<dbReference type="InterPro" id="IPR016197">
    <property type="entry name" value="Chromo-like_dom_sf"/>
</dbReference>
<feature type="compositionally biased region" description="Polar residues" evidence="4">
    <location>
        <begin position="776"/>
        <end position="789"/>
    </location>
</feature>
<dbReference type="InterPro" id="IPR000953">
    <property type="entry name" value="Chromo/chromo_shadow_dom"/>
</dbReference>
<dbReference type="GeneTree" id="ENSGT00940000165604"/>
<keyword evidence="2" id="KW-0539">Nucleus</keyword>
<dbReference type="SUPFAM" id="SSF54160">
    <property type="entry name" value="Chromo domain-like"/>
    <property type="match status" value="1"/>
</dbReference>
<feature type="compositionally biased region" description="Basic and acidic residues" evidence="4">
    <location>
        <begin position="103"/>
        <end position="114"/>
    </location>
</feature>
<evidence type="ECO:0000259" key="5">
    <source>
        <dbReference type="PROSITE" id="PS50013"/>
    </source>
</evidence>
<feature type="region of interest" description="Disordered" evidence="4">
    <location>
        <begin position="78"/>
        <end position="405"/>
    </location>
</feature>
<dbReference type="PROSITE" id="PS00598">
    <property type="entry name" value="CHROMO_1"/>
    <property type="match status" value="1"/>
</dbReference>
<feature type="domain" description="Chromo" evidence="5">
    <location>
        <begin position="22"/>
        <end position="81"/>
    </location>
</feature>
<comment type="subcellular location">
    <subcellularLocation>
        <location evidence="1">Nucleus</location>
    </subcellularLocation>
</comment>
<dbReference type="Proteomes" id="UP000694546">
    <property type="component" value="Chromosome 20"/>
</dbReference>
<feature type="region of interest" description="Disordered" evidence="4">
    <location>
        <begin position="423"/>
        <end position="565"/>
    </location>
</feature>
<feature type="compositionally biased region" description="Basic and acidic residues" evidence="4">
    <location>
        <begin position="498"/>
        <end position="541"/>
    </location>
</feature>
<feature type="compositionally biased region" description="Basic and acidic residues" evidence="4">
    <location>
        <begin position="377"/>
        <end position="393"/>
    </location>
</feature>
<evidence type="ECO:0000313" key="6">
    <source>
        <dbReference type="Ensembl" id="ENSGMOP00000030911.1"/>
    </source>
</evidence>
<feature type="region of interest" description="Disordered" evidence="4">
    <location>
        <begin position="844"/>
        <end position="868"/>
    </location>
</feature>
<dbReference type="OMA" id="LYCKMSF"/>
<name>A0A8C5AK27_GADMO</name>
<dbReference type="PANTHER" id="PTHR33480:SF5">
    <property type="entry name" value="SI:DKEY-51D8.9"/>
    <property type="match status" value="1"/>
</dbReference>
<sequence>MDTEVEKPEPADSEQDEEEDVYEVERIIDMRLEEGEVLYRVRWKNYSSDDDTWEPEAHLEDCREVLLNYKKNNVELKLKRDAEAKKMTVPTKTDVADEDSESDSDKERPSDMPLKKKKKKVMPKEAESPQKEKEKEKKRKKKDKKREEMTKPLPAPETEDEEDAPPPSPPSPSPSQPREKLVERKKRTVDTDEEEEELAPTKKHRKDKGKEAGRLKKDKAEDGRKRKGKRERKMVSSEDEDAAPLEQDLSDEPSGRSEERGRQKKGPRSELKLQGFKDLLQDKKLKKTEAAAGPSQKEASTPKTKSQASRPREDPAPHSSDSSDSSSLQKKPRSKAAPEGTVPPPAPKLPPSSASIASSSSSSSSSLASAGGGGAKARGEEAGVKDVGMKEAESIPGGQKEGAGSTNLFEKFLLNCEAKDRVPRRHAVHQPPVVATETISSAGKTPKLIGKIEKKGKATKDSPAQKPDAEKLAAKQPEAPRAGQSHGFSLDSDEKDAEEPIARPRAGEDRRDKAEEAQRPAWERRTPADDRRWKRREDSEPRLFMACDDTPDPQDAQEGADKSRGQATLSLGMDLNLDWMTLEDFQKHLNGEDEILSGPPLSPSELRDAVKSGDYMSVKLALNSKEEYNLDQEACSVEEKMAFEEDKSLIEEKMDFEGDKSLIEENTAFERDKSLIEERSSHTSNRFNLGMESAKEEGTLRLNNNHLQDLAGQICSYTLPNTADLPQQVPNKKQDERLLNKDEHTAGNLLPEVQMPMDTNVDFTGEMSLGLKQNNLSNGSEIISDNELTSPGDHNGLEDIRPMQTDDQVDDQVGKWSLPSEPAERTNSLQAADDDTIITSAKSNAESPKIKTGHRKIKERRQPTRFSSRMCKKVLQTSTLEEEEDDEDDYDEDTSKEHFCLYCKNPFRRLLRHLERTHSNETEVTHAMHFPKDSKIKHTLLDQIRNKGDYEHNCSVLQSGEGEIVTKKNMNNAMLSDRDYLPCQHCLAFHRKTDLWKHERACKRKGDQRSDIGTKRFRVQSAASRLLPMSEFLTGGCEEIIDIMHQDEISHHVRNDPLICKYGNALSAKHDYDRSQFAYIAQKMRELGRFVLAANEIDSSVHFLHEMCTPCRFELAVEGAKKLAGFDQTSGRYKTVSLVSKIGYSLKRAAEIAFGESRMTEDRETEAQIQRFINLLDKKWDQSFFKSSRTASQKVEIDKSTLTEDLIKLYRFITIGGDEASRELKENPGSLSWRKLGEVTLTEVYLFNRGRVGNTGRMLLKEYNGKKMEVPFTPSAEQILQCTKLELELKDGLTILELEGHGCRNMLVFLTPRMVSSIDLLNENRDKANVAEGNPYVFARNECLSPLRAFDHLRKAAAECGVVNPDAILSATLRDQVASYWQLMSLKEQELNKIAKLLDRSNEEFTKLQENPSLLEEMSKQLLKLDRTLYFRPNPNPETSGLAQTSGKFYFFAS</sequence>
<dbReference type="InterPro" id="IPR023779">
    <property type="entry name" value="Chromodomain_CS"/>
</dbReference>
<feature type="compositionally biased region" description="Basic and acidic residues" evidence="4">
    <location>
        <begin position="253"/>
        <end position="271"/>
    </location>
</feature>
<evidence type="ECO:0000313" key="7">
    <source>
        <dbReference type="Proteomes" id="UP000694546"/>
    </source>
</evidence>
<feature type="compositionally biased region" description="Basic and acidic residues" evidence="4">
    <location>
        <begin position="208"/>
        <end position="224"/>
    </location>
</feature>
<feature type="compositionally biased region" description="Pro residues" evidence="4">
    <location>
        <begin position="341"/>
        <end position="350"/>
    </location>
</feature>
<evidence type="ECO:0000256" key="1">
    <source>
        <dbReference type="ARBA" id="ARBA00004123"/>
    </source>
</evidence>
<feature type="compositionally biased region" description="Pro residues" evidence="4">
    <location>
        <begin position="165"/>
        <end position="175"/>
    </location>
</feature>
<reference evidence="6" key="2">
    <citation type="submission" date="2025-09" db="UniProtKB">
        <authorList>
            <consortium name="Ensembl"/>
        </authorList>
    </citation>
    <scope>IDENTIFICATION</scope>
</reference>
<proteinExistence type="predicted"/>
<feature type="compositionally biased region" description="Low complexity" evidence="4">
    <location>
        <begin position="351"/>
        <end position="369"/>
    </location>
</feature>
<feature type="coiled-coil region" evidence="3">
    <location>
        <begin position="1384"/>
        <end position="1411"/>
    </location>
</feature>
<dbReference type="Ensembl" id="ENSGMOT00000059231.1">
    <property type="protein sequence ID" value="ENSGMOP00000030911.1"/>
    <property type="gene ID" value="ENSGMOG00000015669.2"/>
</dbReference>
<protein>
    <recommendedName>
        <fullName evidence="5">Chromo domain-containing protein</fullName>
    </recommendedName>
</protein>
<accession>A0A8C5AK27</accession>
<keyword evidence="3" id="KW-0175">Coiled coil</keyword>
<feature type="compositionally biased region" description="Basic and acidic residues" evidence="4">
    <location>
        <begin position="1"/>
        <end position="10"/>
    </location>
</feature>
<feature type="region of interest" description="Disordered" evidence="4">
    <location>
        <begin position="776"/>
        <end position="831"/>
    </location>
</feature>
<feature type="compositionally biased region" description="Acidic residues" evidence="4">
    <location>
        <begin position="11"/>
        <end position="22"/>
    </location>
</feature>
<evidence type="ECO:0000256" key="4">
    <source>
        <dbReference type="SAM" id="MobiDB-lite"/>
    </source>
</evidence>
<dbReference type="GO" id="GO:0005634">
    <property type="term" value="C:nucleus"/>
    <property type="evidence" value="ECO:0007669"/>
    <property type="project" value="UniProtKB-SubCell"/>
</dbReference>
<dbReference type="SMART" id="SM00298">
    <property type="entry name" value="CHROMO"/>
    <property type="match status" value="1"/>
</dbReference>
<dbReference type="Gene3D" id="2.40.50.40">
    <property type="match status" value="1"/>
</dbReference>
<feature type="compositionally biased region" description="Basic and acidic residues" evidence="4">
    <location>
        <begin position="122"/>
        <end position="135"/>
    </location>
</feature>
<evidence type="ECO:0000256" key="2">
    <source>
        <dbReference type="ARBA" id="ARBA00023242"/>
    </source>
</evidence>
<dbReference type="PROSITE" id="PS50013">
    <property type="entry name" value="CHROMO_2"/>
    <property type="match status" value="1"/>
</dbReference>
<feature type="compositionally biased region" description="Acidic residues" evidence="4">
    <location>
        <begin position="237"/>
        <end position="251"/>
    </location>
</feature>
<feature type="compositionally biased region" description="Basic and acidic residues" evidence="4">
    <location>
        <begin position="279"/>
        <end position="289"/>
    </location>
</feature>